<dbReference type="GO" id="GO:0071555">
    <property type="term" value="P:cell wall organization"/>
    <property type="evidence" value="ECO:0007669"/>
    <property type="project" value="UniProtKB-KW"/>
</dbReference>
<dbReference type="AlphaFoldDB" id="A0A380GWZ3"/>
<gene>
    <name evidence="10" type="primary">dacA</name>
    <name evidence="10" type="ORF">NCTC11807_00248</name>
</gene>
<dbReference type="GO" id="GO:0009002">
    <property type="term" value="F:serine-type D-Ala-D-Ala carboxypeptidase activity"/>
    <property type="evidence" value="ECO:0007669"/>
    <property type="project" value="UniProtKB-EC"/>
</dbReference>
<keyword evidence="10" id="KW-0645">Protease</keyword>
<feature type="active site" evidence="7">
    <location>
        <position position="137"/>
    </location>
</feature>
<dbReference type="EMBL" id="UHDZ01000001">
    <property type="protein sequence ID" value="SUM67636.1"/>
    <property type="molecule type" value="Genomic_DNA"/>
</dbReference>
<feature type="domain" description="Peptidase S11 D-alanyl-D-alanine carboxypeptidase A N-terminal" evidence="9">
    <location>
        <begin position="49"/>
        <end position="153"/>
    </location>
</feature>
<dbReference type="RefSeq" id="WP_254426206.1">
    <property type="nucleotide sequence ID" value="NZ_CP066042.1"/>
</dbReference>
<dbReference type="Pfam" id="PF00768">
    <property type="entry name" value="Peptidase_S11"/>
    <property type="match status" value="1"/>
</dbReference>
<dbReference type="GO" id="GO:0008800">
    <property type="term" value="F:beta-lactamase activity"/>
    <property type="evidence" value="ECO:0007669"/>
    <property type="project" value="InterPro"/>
</dbReference>
<dbReference type="GO" id="GO:0009252">
    <property type="term" value="P:peptidoglycan biosynthetic process"/>
    <property type="evidence" value="ECO:0007669"/>
    <property type="project" value="UniProtKB-KW"/>
</dbReference>
<dbReference type="GO" id="GO:0008360">
    <property type="term" value="P:regulation of cell shape"/>
    <property type="evidence" value="ECO:0007669"/>
    <property type="project" value="UniProtKB-KW"/>
</dbReference>
<dbReference type="SUPFAM" id="SSF56601">
    <property type="entry name" value="beta-lactamase/transpeptidase-like"/>
    <property type="match status" value="1"/>
</dbReference>
<feature type="active site" description="Acyl-ester intermediate" evidence="7">
    <location>
        <position position="73"/>
    </location>
</feature>
<dbReference type="InterPro" id="IPR018044">
    <property type="entry name" value="Peptidase_S11"/>
</dbReference>
<protein>
    <submittedName>
        <fullName evidence="10">Penicillin binding protein 4</fullName>
        <ecNumber evidence="10">3.4.16.4</ecNumber>
    </submittedName>
</protein>
<proteinExistence type="inferred from homology"/>
<keyword evidence="6" id="KW-0961">Cell wall biogenesis/degradation</keyword>
<dbReference type="GO" id="GO:0006508">
    <property type="term" value="P:proteolysis"/>
    <property type="evidence" value="ECO:0007669"/>
    <property type="project" value="InterPro"/>
</dbReference>
<reference evidence="10 11" key="1">
    <citation type="submission" date="2018-06" db="EMBL/GenBank/DDBJ databases">
        <authorList>
            <consortium name="Pathogen Informatics"/>
            <person name="Doyle S."/>
        </authorList>
    </citation>
    <scope>NUCLEOTIDE SEQUENCE [LARGE SCALE GENOMIC DNA]</scope>
    <source>
        <strain evidence="10 11">NCTC11807</strain>
    </source>
</reference>
<organism evidence="10 11">
    <name type="scientific">Staphylococcus saccharolyticus</name>
    <dbReference type="NCBI Taxonomy" id="33028"/>
    <lineage>
        <taxon>Bacteria</taxon>
        <taxon>Bacillati</taxon>
        <taxon>Bacillota</taxon>
        <taxon>Bacilli</taxon>
        <taxon>Bacillales</taxon>
        <taxon>Staphylococcaceae</taxon>
        <taxon>Staphylococcus</taxon>
    </lineage>
</organism>
<keyword evidence="3 10" id="KW-0378">Hydrolase</keyword>
<dbReference type="GO" id="GO:0030655">
    <property type="term" value="P:beta-lactam antibiotic catabolic process"/>
    <property type="evidence" value="ECO:0007669"/>
    <property type="project" value="InterPro"/>
</dbReference>
<dbReference type="InterPro" id="IPR000871">
    <property type="entry name" value="Beta-lactam_class-A"/>
</dbReference>
<dbReference type="PANTHER" id="PTHR35333">
    <property type="entry name" value="BETA-LACTAMASE"/>
    <property type="match status" value="1"/>
</dbReference>
<evidence type="ECO:0000256" key="1">
    <source>
        <dbReference type="ARBA" id="ARBA00007164"/>
    </source>
</evidence>
<keyword evidence="4" id="KW-0133">Cell shape</keyword>
<dbReference type="Gene3D" id="3.40.710.10">
    <property type="entry name" value="DD-peptidase/beta-lactamase superfamily"/>
    <property type="match status" value="1"/>
</dbReference>
<evidence type="ECO:0000313" key="10">
    <source>
        <dbReference type="EMBL" id="SUM67636.1"/>
    </source>
</evidence>
<dbReference type="GeneID" id="93796232"/>
<accession>A0A380GWZ3</accession>
<dbReference type="InterPro" id="IPR001967">
    <property type="entry name" value="Peptidase_S11_N"/>
</dbReference>
<evidence type="ECO:0000256" key="2">
    <source>
        <dbReference type="ARBA" id="ARBA00022729"/>
    </source>
</evidence>
<dbReference type="Proteomes" id="UP000255425">
    <property type="component" value="Unassembled WGS sequence"/>
</dbReference>
<name>A0A380GWZ3_9STAP</name>
<dbReference type="GO" id="GO:0046677">
    <property type="term" value="P:response to antibiotic"/>
    <property type="evidence" value="ECO:0007669"/>
    <property type="project" value="InterPro"/>
</dbReference>
<evidence type="ECO:0000313" key="11">
    <source>
        <dbReference type="Proteomes" id="UP000255425"/>
    </source>
</evidence>
<keyword evidence="2" id="KW-0732">Signal</keyword>
<evidence type="ECO:0000256" key="6">
    <source>
        <dbReference type="ARBA" id="ARBA00023316"/>
    </source>
</evidence>
<keyword evidence="10" id="KW-0121">Carboxypeptidase</keyword>
<dbReference type="PRINTS" id="PR00725">
    <property type="entry name" value="DADACBPTASE1"/>
</dbReference>
<dbReference type="InterPro" id="IPR012338">
    <property type="entry name" value="Beta-lactam/transpept-like"/>
</dbReference>
<evidence type="ECO:0000256" key="7">
    <source>
        <dbReference type="PIRSR" id="PIRSR618044-1"/>
    </source>
</evidence>
<keyword evidence="5" id="KW-0573">Peptidoglycan synthesis</keyword>
<evidence type="ECO:0000256" key="8">
    <source>
        <dbReference type="RuleBase" id="RU004016"/>
    </source>
</evidence>
<evidence type="ECO:0000256" key="4">
    <source>
        <dbReference type="ARBA" id="ARBA00022960"/>
    </source>
</evidence>
<feature type="active site" description="Proton acceptor" evidence="7">
    <location>
        <position position="76"/>
    </location>
</feature>
<comment type="similarity">
    <text evidence="1 8">Belongs to the peptidase S11 family.</text>
</comment>
<evidence type="ECO:0000259" key="9">
    <source>
        <dbReference type="Pfam" id="PF00768"/>
    </source>
</evidence>
<evidence type="ECO:0000256" key="5">
    <source>
        <dbReference type="ARBA" id="ARBA00022984"/>
    </source>
</evidence>
<dbReference type="PANTHER" id="PTHR35333:SF4">
    <property type="entry name" value="SLR0121 PROTEIN"/>
    <property type="match status" value="1"/>
</dbReference>
<keyword evidence="11" id="KW-1185">Reference proteome</keyword>
<dbReference type="EC" id="3.4.16.4" evidence="10"/>
<sequence>MFHKVTHTTAMIGIVALLGTSLSYGAEKPSEVINHHTKNNISSTYEPDALTLTTQNGQILYRYHENKKEDPASLTKMMTMYLTLDAVKSGKVHMNDKIKITSEQARLSQLPNLSSVPLQAGQTYTVKQILEQTALASSNAAALILGEKVSGSISLQIK</sequence>
<evidence type="ECO:0000256" key="3">
    <source>
        <dbReference type="ARBA" id="ARBA00022801"/>
    </source>
</evidence>